<evidence type="ECO:0000313" key="1">
    <source>
        <dbReference type="EMBL" id="KAH8073010.1"/>
    </source>
</evidence>
<organism evidence="1 2">
    <name type="scientific">Cristinia sonorae</name>
    <dbReference type="NCBI Taxonomy" id="1940300"/>
    <lineage>
        <taxon>Eukaryota</taxon>
        <taxon>Fungi</taxon>
        <taxon>Dikarya</taxon>
        <taxon>Basidiomycota</taxon>
        <taxon>Agaricomycotina</taxon>
        <taxon>Agaricomycetes</taxon>
        <taxon>Agaricomycetidae</taxon>
        <taxon>Agaricales</taxon>
        <taxon>Pleurotineae</taxon>
        <taxon>Stephanosporaceae</taxon>
        <taxon>Cristinia</taxon>
    </lineage>
</organism>
<gene>
    <name evidence="1" type="ORF">BXZ70DRAFT_748714</name>
</gene>
<keyword evidence="2" id="KW-1185">Reference proteome</keyword>
<dbReference type="EMBL" id="JAEVFJ010000075">
    <property type="protein sequence ID" value="KAH8073010.1"/>
    <property type="molecule type" value="Genomic_DNA"/>
</dbReference>
<reference evidence="1" key="1">
    <citation type="journal article" date="2021" name="New Phytol.">
        <title>Evolutionary innovations through gain and loss of genes in the ectomycorrhizal Boletales.</title>
        <authorList>
            <person name="Wu G."/>
            <person name="Miyauchi S."/>
            <person name="Morin E."/>
            <person name="Kuo A."/>
            <person name="Drula E."/>
            <person name="Varga T."/>
            <person name="Kohler A."/>
            <person name="Feng B."/>
            <person name="Cao Y."/>
            <person name="Lipzen A."/>
            <person name="Daum C."/>
            <person name="Hundley H."/>
            <person name="Pangilinan J."/>
            <person name="Johnson J."/>
            <person name="Barry K."/>
            <person name="LaButti K."/>
            <person name="Ng V."/>
            <person name="Ahrendt S."/>
            <person name="Min B."/>
            <person name="Choi I.G."/>
            <person name="Park H."/>
            <person name="Plett J.M."/>
            <person name="Magnuson J."/>
            <person name="Spatafora J.W."/>
            <person name="Nagy L.G."/>
            <person name="Henrissat B."/>
            <person name="Grigoriev I.V."/>
            <person name="Yang Z.L."/>
            <person name="Xu J."/>
            <person name="Martin F.M."/>
        </authorList>
    </citation>
    <scope>NUCLEOTIDE SEQUENCE</scope>
    <source>
        <strain evidence="1">KKN 215</strain>
    </source>
</reference>
<dbReference type="AlphaFoldDB" id="A0A8K0UDU5"/>
<accession>A0A8K0UDU5</accession>
<evidence type="ECO:0000313" key="2">
    <source>
        <dbReference type="Proteomes" id="UP000813824"/>
    </source>
</evidence>
<dbReference type="Proteomes" id="UP000813824">
    <property type="component" value="Unassembled WGS sequence"/>
</dbReference>
<name>A0A8K0UDU5_9AGAR</name>
<protein>
    <submittedName>
        <fullName evidence="1">Uncharacterized protein</fullName>
    </submittedName>
</protein>
<proteinExistence type="predicted"/>
<comment type="caution">
    <text evidence="1">The sequence shown here is derived from an EMBL/GenBank/DDBJ whole genome shotgun (WGS) entry which is preliminary data.</text>
</comment>
<sequence>MLHRHSAIASPIFLIIPPMPMARTKTTDVTARERASMTSVTKFGILILKTLRARFECTSCKFWVNDWKTLLG</sequence>